<proteinExistence type="predicted"/>
<dbReference type="SUPFAM" id="SSF46689">
    <property type="entry name" value="Homeodomain-like"/>
    <property type="match status" value="1"/>
</dbReference>
<dbReference type="RefSeq" id="WP_265572748.1">
    <property type="nucleotide sequence ID" value="NZ_CP083975.1"/>
</dbReference>
<evidence type="ECO:0000313" key="4">
    <source>
        <dbReference type="EMBL" id="UZF47805.1"/>
    </source>
</evidence>
<organism evidence="4 5">
    <name type="scientific">Rhodococcus rhodochrous</name>
    <dbReference type="NCBI Taxonomy" id="1829"/>
    <lineage>
        <taxon>Bacteria</taxon>
        <taxon>Bacillati</taxon>
        <taxon>Actinomycetota</taxon>
        <taxon>Actinomycetes</taxon>
        <taxon>Mycobacteriales</taxon>
        <taxon>Nocardiaceae</taxon>
        <taxon>Rhodococcus</taxon>
    </lineage>
</organism>
<reference evidence="4 5" key="1">
    <citation type="journal article" date="2021" name="Front. Microbiol.">
        <title>Bacterial Transformation of Aromatic Monomers in Softwood Black Liquor.</title>
        <authorList>
            <person name="Navas L.E."/>
            <person name="Dexter G."/>
            <person name="Liu J."/>
            <person name="Levy-Booth D."/>
            <person name="Cho M."/>
            <person name="Jang S.K."/>
            <person name="Mansfield S.D."/>
            <person name="Renneckar S."/>
            <person name="Mohn W.W."/>
            <person name="Eltis L.D."/>
        </authorList>
    </citation>
    <scope>NUCLEOTIDE SEQUENCE [LARGE SCALE GENOMIC DNA]</scope>
    <source>
        <strain evidence="4 5">GD02</strain>
    </source>
</reference>
<dbReference type="Pfam" id="PF13333">
    <property type="entry name" value="rve_2"/>
    <property type="match status" value="1"/>
</dbReference>
<dbReference type="AlphaFoldDB" id="A0AA46X0E0"/>
<dbReference type="Proteomes" id="UP001162740">
    <property type="component" value="Plasmid pGD02.2.1"/>
</dbReference>
<dbReference type="InterPro" id="IPR036397">
    <property type="entry name" value="RNaseH_sf"/>
</dbReference>
<dbReference type="Pfam" id="PF00665">
    <property type="entry name" value="rve"/>
    <property type="match status" value="1"/>
</dbReference>
<dbReference type="Pfam" id="PF01527">
    <property type="entry name" value="HTH_Tnp_1"/>
    <property type="match status" value="1"/>
</dbReference>
<name>A0AA46X0E0_RHORH</name>
<dbReference type="InterPro" id="IPR002514">
    <property type="entry name" value="Transposase_8"/>
</dbReference>
<dbReference type="EMBL" id="CP083975">
    <property type="protein sequence ID" value="UZF47805.1"/>
    <property type="molecule type" value="Genomic_DNA"/>
</dbReference>
<dbReference type="Gene3D" id="1.10.10.10">
    <property type="entry name" value="Winged helix-like DNA-binding domain superfamily/Winged helix DNA-binding domain"/>
    <property type="match status" value="1"/>
</dbReference>
<dbReference type="InterPro" id="IPR048020">
    <property type="entry name" value="Transpos_IS3"/>
</dbReference>
<dbReference type="Gene3D" id="3.30.420.10">
    <property type="entry name" value="Ribonuclease H-like superfamily/Ribonuclease H"/>
    <property type="match status" value="1"/>
</dbReference>
<dbReference type="PANTHER" id="PTHR46889:SF5">
    <property type="entry name" value="INTEGRASE PROTEIN"/>
    <property type="match status" value="1"/>
</dbReference>
<comment type="function">
    <text evidence="1">Involved in the transposition of the insertion sequence.</text>
</comment>
<evidence type="ECO:0000256" key="2">
    <source>
        <dbReference type="SAM" id="Coils"/>
    </source>
</evidence>
<dbReference type="NCBIfam" id="NF033516">
    <property type="entry name" value="transpos_IS3"/>
    <property type="match status" value="1"/>
</dbReference>
<evidence type="ECO:0000259" key="3">
    <source>
        <dbReference type="PROSITE" id="PS50994"/>
    </source>
</evidence>
<keyword evidence="4" id="KW-0614">Plasmid</keyword>
<dbReference type="InterPro" id="IPR001584">
    <property type="entry name" value="Integrase_cat-core"/>
</dbReference>
<keyword evidence="2" id="KW-0175">Coiled coil</keyword>
<sequence length="421" mass="47417">MPAPRKYDAETQERAVRMYRDRIAEHGGSKIAARRHVGELLGIAPATLRNWIETAERKDSPTVSTSDNDADLDEVRRLRKENAELRRANEILKTASAFFGGGGGRPPTAVIVDYIDAHRSRFGVDPICAVLTEHDISIAPSTYYKAKARGRISEAQLADAYAANTVHAVYVANRRVYGVRKLWHAMKRAGHGIGRDQVARLMSIAGITGVVRGRRRTVTTERDDRAPRHPDLIERNWDAPQRPDQWWVADFTYCWTLAGFVYTAFCVDVYSRRILGWRVMTTKATPLVHGVLEQALFTRRRTDFHFTSTGLVHHSDAGSQYTSLAFTEALIESGIAGSIGSVGDALDNALMESTIGLYKTELIDRAQPWSGRAEVERETAEWVRWFNTDRLHSSIDYLSPIEYETRYREQRPTVASVLEVA</sequence>
<dbReference type="GO" id="GO:0006313">
    <property type="term" value="P:DNA transposition"/>
    <property type="evidence" value="ECO:0007669"/>
    <property type="project" value="InterPro"/>
</dbReference>
<dbReference type="InterPro" id="IPR025948">
    <property type="entry name" value="HTH-like_dom"/>
</dbReference>
<protein>
    <submittedName>
        <fullName evidence="4">IS3 family transposase</fullName>
    </submittedName>
</protein>
<accession>A0AA46X0E0</accession>
<dbReference type="PANTHER" id="PTHR46889">
    <property type="entry name" value="TRANSPOSASE INSF FOR INSERTION SEQUENCE IS3B-RELATED"/>
    <property type="match status" value="1"/>
</dbReference>
<dbReference type="GO" id="GO:0003677">
    <property type="term" value="F:DNA binding"/>
    <property type="evidence" value="ECO:0007669"/>
    <property type="project" value="InterPro"/>
</dbReference>
<evidence type="ECO:0000256" key="1">
    <source>
        <dbReference type="ARBA" id="ARBA00002286"/>
    </source>
</evidence>
<dbReference type="InterPro" id="IPR036388">
    <property type="entry name" value="WH-like_DNA-bd_sf"/>
</dbReference>
<dbReference type="InterPro" id="IPR009057">
    <property type="entry name" value="Homeodomain-like_sf"/>
</dbReference>
<dbReference type="InterPro" id="IPR050900">
    <property type="entry name" value="Transposase_IS3/IS150/IS904"/>
</dbReference>
<evidence type="ECO:0000313" key="5">
    <source>
        <dbReference type="Proteomes" id="UP001162740"/>
    </source>
</evidence>
<feature type="domain" description="Integrase catalytic" evidence="3">
    <location>
        <begin position="239"/>
        <end position="408"/>
    </location>
</feature>
<dbReference type="PROSITE" id="PS50994">
    <property type="entry name" value="INTEGRASE"/>
    <property type="match status" value="1"/>
</dbReference>
<feature type="coiled-coil region" evidence="2">
    <location>
        <begin position="68"/>
        <end position="95"/>
    </location>
</feature>
<geneLocation type="plasmid" evidence="4 5">
    <name>pGD02.2.1</name>
</geneLocation>
<dbReference type="SUPFAM" id="SSF53098">
    <property type="entry name" value="Ribonuclease H-like"/>
    <property type="match status" value="1"/>
</dbReference>
<dbReference type="Pfam" id="PF13276">
    <property type="entry name" value="HTH_21"/>
    <property type="match status" value="1"/>
</dbReference>
<gene>
    <name evidence="4" type="ORF">KUM34_025605</name>
</gene>
<dbReference type="GO" id="GO:0015074">
    <property type="term" value="P:DNA integration"/>
    <property type="evidence" value="ECO:0007669"/>
    <property type="project" value="InterPro"/>
</dbReference>
<dbReference type="GO" id="GO:0004803">
    <property type="term" value="F:transposase activity"/>
    <property type="evidence" value="ECO:0007669"/>
    <property type="project" value="InterPro"/>
</dbReference>
<dbReference type="InterPro" id="IPR012337">
    <property type="entry name" value="RNaseH-like_sf"/>
</dbReference>